<dbReference type="OMA" id="AKAAHFH"/>
<keyword evidence="3" id="KW-1185">Reference proteome</keyword>
<dbReference type="AlphaFoldDB" id="A0A7M7GMZ9"/>
<evidence type="ECO:0000313" key="2">
    <source>
        <dbReference type="EnsemblMetazoa" id="XP_003427775"/>
    </source>
</evidence>
<accession>A0A7M7GMZ9</accession>
<protein>
    <submittedName>
        <fullName evidence="2">Uncharacterized protein</fullName>
    </submittedName>
</protein>
<dbReference type="InParanoid" id="A0A7M7GMZ9"/>
<gene>
    <name evidence="2" type="primary">100679735</name>
</gene>
<dbReference type="OrthoDB" id="8117569at2759"/>
<organism evidence="2 3">
    <name type="scientific">Nasonia vitripennis</name>
    <name type="common">Parasitic wasp</name>
    <dbReference type="NCBI Taxonomy" id="7425"/>
    <lineage>
        <taxon>Eukaryota</taxon>
        <taxon>Metazoa</taxon>
        <taxon>Ecdysozoa</taxon>
        <taxon>Arthropoda</taxon>
        <taxon>Hexapoda</taxon>
        <taxon>Insecta</taxon>
        <taxon>Pterygota</taxon>
        <taxon>Neoptera</taxon>
        <taxon>Endopterygota</taxon>
        <taxon>Hymenoptera</taxon>
        <taxon>Apocrita</taxon>
        <taxon>Proctotrupomorpha</taxon>
        <taxon>Chalcidoidea</taxon>
        <taxon>Pteromalidae</taxon>
        <taxon>Pteromalinae</taxon>
        <taxon>Nasonia</taxon>
    </lineage>
</organism>
<feature type="chain" id="PRO_5029684834" evidence="1">
    <location>
        <begin position="17"/>
        <end position="153"/>
    </location>
</feature>
<keyword evidence="1" id="KW-0732">Signal</keyword>
<dbReference type="EnsemblMetazoa" id="XM_003427727">
    <property type="protein sequence ID" value="XP_003427775"/>
    <property type="gene ID" value="LOC100679735"/>
</dbReference>
<feature type="signal peptide" evidence="1">
    <location>
        <begin position="1"/>
        <end position="16"/>
    </location>
</feature>
<evidence type="ECO:0000313" key="3">
    <source>
        <dbReference type="Proteomes" id="UP000002358"/>
    </source>
</evidence>
<dbReference type="Proteomes" id="UP000002358">
    <property type="component" value="Chromosome 1"/>
</dbReference>
<proteinExistence type="predicted"/>
<name>A0A7M7GMZ9_NASVI</name>
<dbReference type="FunCoup" id="A0A7M7GMZ9">
    <property type="interactions" value="38"/>
</dbReference>
<reference evidence="2" key="1">
    <citation type="submission" date="2021-01" db="UniProtKB">
        <authorList>
            <consortium name="EnsemblMetazoa"/>
        </authorList>
    </citation>
    <scope>IDENTIFICATION</scope>
</reference>
<evidence type="ECO:0000256" key="1">
    <source>
        <dbReference type="SAM" id="SignalP"/>
    </source>
</evidence>
<sequence>MRLFIVFSTLAVAAFARPGYDHHDVHSYQPYHGPLAPLAHDGRVVDTPEVAHAKAAHFHAYHEELSKTAHHGPALPEHHGGYELAHHAPVAHVDYHHAEPVHHYHGPPAPLAHDGRVVDTPEVAHAKAAHFHAYAEELSKVSHHGPDLGYHHY</sequence>
<dbReference type="KEGG" id="nvi:100679735"/>